<dbReference type="GO" id="GO:0003677">
    <property type="term" value="F:DNA binding"/>
    <property type="evidence" value="ECO:0007669"/>
    <property type="project" value="UniProtKB-KW"/>
</dbReference>
<dbReference type="AlphaFoldDB" id="A0A9J6QT89"/>
<dbReference type="InterPro" id="IPR036390">
    <property type="entry name" value="WH_DNA-bd_sf"/>
</dbReference>
<dbReference type="GO" id="GO:0003700">
    <property type="term" value="F:DNA-binding transcription factor activity"/>
    <property type="evidence" value="ECO:0007669"/>
    <property type="project" value="InterPro"/>
</dbReference>
<keyword evidence="6" id="KW-1185">Reference proteome</keyword>
<dbReference type="InterPro" id="IPR000524">
    <property type="entry name" value="Tscrpt_reg_HTH_GntR"/>
</dbReference>
<accession>A0A9J6QT89</accession>
<dbReference type="RefSeq" id="WP_148395213.1">
    <property type="nucleotide sequence ID" value="NZ_JAOSHN010000002.1"/>
</dbReference>
<dbReference type="InterPro" id="IPR036388">
    <property type="entry name" value="WH-like_DNA-bd_sf"/>
</dbReference>
<evidence type="ECO:0000313" key="6">
    <source>
        <dbReference type="Proteomes" id="UP001065549"/>
    </source>
</evidence>
<dbReference type="SMART" id="SM00345">
    <property type="entry name" value="HTH_GNTR"/>
    <property type="match status" value="2"/>
</dbReference>
<dbReference type="Gene3D" id="1.10.10.10">
    <property type="entry name" value="Winged helix-like DNA-binding domain superfamily/Winged helix DNA-binding domain"/>
    <property type="match status" value="2"/>
</dbReference>
<dbReference type="Proteomes" id="UP001065549">
    <property type="component" value="Unassembled WGS sequence"/>
</dbReference>
<evidence type="ECO:0000313" key="5">
    <source>
        <dbReference type="EMBL" id="MCU7377939.1"/>
    </source>
</evidence>
<keyword evidence="3" id="KW-0804">Transcription</keyword>
<dbReference type="PANTHER" id="PTHR38445:SF9">
    <property type="entry name" value="HTH-TYPE TRANSCRIPTIONAL REPRESSOR YTRA"/>
    <property type="match status" value="1"/>
</dbReference>
<dbReference type="PANTHER" id="PTHR38445">
    <property type="entry name" value="HTH-TYPE TRANSCRIPTIONAL REPRESSOR YTRA"/>
    <property type="match status" value="1"/>
</dbReference>
<protein>
    <submittedName>
        <fullName evidence="5">GntR family transcriptional regulator</fullName>
    </submittedName>
</protein>
<feature type="domain" description="HTH gntR-type" evidence="4">
    <location>
        <begin position="246"/>
        <end position="315"/>
    </location>
</feature>
<reference evidence="5" key="1">
    <citation type="submission" date="2022-09" db="EMBL/GenBank/DDBJ databases">
        <title>Culturomic study of gut microbiota in children with autism spectrum disorder.</title>
        <authorList>
            <person name="Efimov B.A."/>
            <person name="Chaplin A.V."/>
            <person name="Sokolova S.R."/>
            <person name="Pikina A.P."/>
            <person name="Korzhanova M."/>
            <person name="Belova V."/>
            <person name="Korostin D."/>
        </authorList>
    </citation>
    <scope>NUCLEOTIDE SEQUENCE</scope>
    <source>
        <strain evidence="5">ASD5510</strain>
    </source>
</reference>
<dbReference type="PROSITE" id="PS50949">
    <property type="entry name" value="HTH_GNTR"/>
    <property type="match status" value="2"/>
</dbReference>
<evidence type="ECO:0000256" key="3">
    <source>
        <dbReference type="ARBA" id="ARBA00023163"/>
    </source>
</evidence>
<dbReference type="SUPFAM" id="SSF46785">
    <property type="entry name" value="Winged helix' DNA-binding domain"/>
    <property type="match status" value="2"/>
</dbReference>
<comment type="caution">
    <text evidence="5">The sequence shown here is derived from an EMBL/GenBank/DDBJ whole genome shotgun (WGS) entry which is preliminary data.</text>
</comment>
<organism evidence="5 6">
    <name type="scientific">Hominibacterium faecale</name>
    <dbReference type="NCBI Taxonomy" id="2839743"/>
    <lineage>
        <taxon>Bacteria</taxon>
        <taxon>Bacillati</taxon>
        <taxon>Bacillota</taxon>
        <taxon>Clostridia</taxon>
        <taxon>Peptostreptococcales</taxon>
        <taxon>Anaerovoracaceae</taxon>
        <taxon>Hominibacterium</taxon>
    </lineage>
</organism>
<dbReference type="EMBL" id="JAOSHN010000002">
    <property type="protein sequence ID" value="MCU7377939.1"/>
    <property type="molecule type" value="Genomic_DNA"/>
</dbReference>
<keyword evidence="2" id="KW-0238">DNA-binding</keyword>
<evidence type="ECO:0000259" key="4">
    <source>
        <dbReference type="PROSITE" id="PS50949"/>
    </source>
</evidence>
<keyword evidence="1" id="KW-0805">Transcription regulation</keyword>
<evidence type="ECO:0000256" key="2">
    <source>
        <dbReference type="ARBA" id="ARBA00023125"/>
    </source>
</evidence>
<name>A0A9J6QT89_9FIRM</name>
<evidence type="ECO:0000256" key="1">
    <source>
        <dbReference type="ARBA" id="ARBA00023015"/>
    </source>
</evidence>
<dbReference type="Pfam" id="PF00392">
    <property type="entry name" value="GntR"/>
    <property type="match status" value="1"/>
</dbReference>
<gene>
    <name evidence="5" type="ORF">OBO34_06180</name>
</gene>
<proteinExistence type="predicted"/>
<sequence length="478" mass="54809">MKYGKTTLIYEFFKVQIEFGYYKKGDVLPSMEFLHEVYHAAFRTIRNAYLQLQEEGYISLSSGRKTLVVYDQSEQACNQNAKAYYLSRKEAIKSLGQAWQVLLVPLMHQGCLRLCKSQMNFIKEVAAKLENGDLYVSFLLGQEIILAMNNRLALDLYNETVSFYQFPHTLNRKLPNTQNLQHLRLLSGKVIAACESNDREELYRIYLLIEQEIGGTIQSFIRQAQTDVPPQKQIPFQWNVYRGRPQHCYSLAAELIRLIMLDSVYEEGDQLPSYSTIANTYGVSFSTVRRVVDLLKVFGVVTTSQGLRASVIAIREENILLKAPAVKKIASMFQEAMQMILFAFNHIVKRYSSRSKHRFSQYTSKLQSLQEQGVTFKSFYLCLDFLLFDNDCPALKELWLKLRETLILGLPLLESQAGSCGVKQQLKTYTSGVINGLESGDIHLFCSNLEELAFLVSETMKLMKTKNEKLSYKDMPSS</sequence>
<feature type="domain" description="HTH gntR-type" evidence="4">
    <location>
        <begin position="3"/>
        <end position="71"/>
    </location>
</feature>